<dbReference type="GO" id="GO:0016853">
    <property type="term" value="F:isomerase activity"/>
    <property type="evidence" value="ECO:0007669"/>
    <property type="project" value="UniProtKB-KW"/>
</dbReference>
<feature type="non-terminal residue" evidence="2">
    <location>
        <position position="88"/>
    </location>
</feature>
<dbReference type="PANTHER" id="PTHR30390:SF6">
    <property type="entry name" value="DNAA INITIATOR-ASSOCIATING PROTEIN DIAA"/>
    <property type="match status" value="1"/>
</dbReference>
<evidence type="ECO:0000259" key="1">
    <source>
        <dbReference type="PROSITE" id="PS51464"/>
    </source>
</evidence>
<dbReference type="GO" id="GO:1901135">
    <property type="term" value="P:carbohydrate derivative metabolic process"/>
    <property type="evidence" value="ECO:0007669"/>
    <property type="project" value="InterPro"/>
</dbReference>
<dbReference type="Proteomes" id="UP000230215">
    <property type="component" value="Unassembled WGS sequence"/>
</dbReference>
<protein>
    <submittedName>
        <fullName evidence="2">Sugar isomerase</fullName>
    </submittedName>
</protein>
<feature type="domain" description="SIS" evidence="1">
    <location>
        <begin position="33"/>
        <end position="88"/>
    </location>
</feature>
<proteinExistence type="predicted"/>
<dbReference type="SUPFAM" id="SSF53697">
    <property type="entry name" value="SIS domain"/>
    <property type="match status" value="1"/>
</dbReference>
<dbReference type="Gene3D" id="3.40.50.10490">
    <property type="entry name" value="Glucose-6-phosphate isomerase like protein, domain 1"/>
    <property type="match status" value="1"/>
</dbReference>
<gene>
    <name evidence="2" type="ORF">COW25_00610</name>
</gene>
<dbReference type="InterPro" id="IPR001347">
    <property type="entry name" value="SIS_dom"/>
</dbReference>
<name>A0A2M7H1R5_9BACT</name>
<comment type="caution">
    <text evidence="2">The sequence shown here is derived from an EMBL/GenBank/DDBJ whole genome shotgun (WGS) entry which is preliminary data.</text>
</comment>
<evidence type="ECO:0000313" key="2">
    <source>
        <dbReference type="EMBL" id="PIW35230.1"/>
    </source>
</evidence>
<keyword evidence="2" id="KW-0413">Isomerase</keyword>
<dbReference type="PANTHER" id="PTHR30390">
    <property type="entry name" value="SEDOHEPTULOSE 7-PHOSPHATE ISOMERASE / DNAA INITIATOR-ASSOCIATING FACTOR FOR REPLICATION INITIATION"/>
    <property type="match status" value="1"/>
</dbReference>
<dbReference type="EMBL" id="PFGB01000019">
    <property type="protein sequence ID" value="PIW35230.1"/>
    <property type="molecule type" value="Genomic_DNA"/>
</dbReference>
<dbReference type="GO" id="GO:0097367">
    <property type="term" value="F:carbohydrate derivative binding"/>
    <property type="evidence" value="ECO:0007669"/>
    <property type="project" value="InterPro"/>
</dbReference>
<organism evidence="2 3">
    <name type="scientific">Candidatus Nealsonbacteria bacterium CG15_BIG_FIL_POST_REV_8_21_14_020_37_12</name>
    <dbReference type="NCBI Taxonomy" id="1974716"/>
    <lineage>
        <taxon>Bacteria</taxon>
        <taxon>Candidatus Nealsoniibacteriota</taxon>
    </lineage>
</organism>
<sequence length="88" mass="9327">MNHSEYIDKYLTETAEIAKSLNREAIAKVVEILSEVRSQGGRVFFLGVGGGAASGSHAANDFTRIAKIPAICLTDNIGAFTALINDEG</sequence>
<evidence type="ECO:0000313" key="3">
    <source>
        <dbReference type="Proteomes" id="UP000230215"/>
    </source>
</evidence>
<dbReference type="InterPro" id="IPR046348">
    <property type="entry name" value="SIS_dom_sf"/>
</dbReference>
<accession>A0A2M7H1R5</accession>
<dbReference type="PROSITE" id="PS51464">
    <property type="entry name" value="SIS"/>
    <property type="match status" value="1"/>
</dbReference>
<reference evidence="3" key="1">
    <citation type="submission" date="2017-09" db="EMBL/GenBank/DDBJ databases">
        <title>Depth-based differentiation of microbial function through sediment-hosted aquifers and enrichment of novel symbionts in the deep terrestrial subsurface.</title>
        <authorList>
            <person name="Probst A.J."/>
            <person name="Ladd B."/>
            <person name="Jarett J.K."/>
            <person name="Geller-Mcgrath D.E."/>
            <person name="Sieber C.M.K."/>
            <person name="Emerson J.B."/>
            <person name="Anantharaman K."/>
            <person name="Thomas B.C."/>
            <person name="Malmstrom R."/>
            <person name="Stieglmeier M."/>
            <person name="Klingl A."/>
            <person name="Woyke T."/>
            <person name="Ryan C.M."/>
            <person name="Banfield J.F."/>
        </authorList>
    </citation>
    <scope>NUCLEOTIDE SEQUENCE [LARGE SCALE GENOMIC DNA]</scope>
</reference>
<dbReference type="AlphaFoldDB" id="A0A2M7H1R5"/>
<dbReference type="InterPro" id="IPR050099">
    <property type="entry name" value="SIS_GmhA/DiaA_subfam"/>
</dbReference>